<dbReference type="CDD" id="cd00118">
    <property type="entry name" value="LysM"/>
    <property type="match status" value="1"/>
</dbReference>
<dbReference type="SUPFAM" id="SSF54106">
    <property type="entry name" value="LysM domain"/>
    <property type="match status" value="1"/>
</dbReference>
<dbReference type="Gene3D" id="3.10.350.10">
    <property type="entry name" value="LysM domain"/>
    <property type="match status" value="1"/>
</dbReference>
<dbReference type="PROSITE" id="PS51782">
    <property type="entry name" value="LYSM"/>
    <property type="match status" value="1"/>
</dbReference>
<evidence type="ECO:0000259" key="3">
    <source>
        <dbReference type="PROSITE" id="PS51782"/>
    </source>
</evidence>
<evidence type="ECO:0000313" key="5">
    <source>
        <dbReference type="Proteomes" id="UP000674938"/>
    </source>
</evidence>
<dbReference type="EMBL" id="JAEEGA010000005">
    <property type="protein sequence ID" value="MBP1041104.1"/>
    <property type="molecule type" value="Genomic_DNA"/>
</dbReference>
<dbReference type="Pfam" id="PF01476">
    <property type="entry name" value="LysM"/>
    <property type="match status" value="1"/>
</dbReference>
<evidence type="ECO:0000256" key="2">
    <source>
        <dbReference type="SAM" id="Phobius"/>
    </source>
</evidence>
<keyword evidence="5" id="KW-1185">Reference proteome</keyword>
<keyword evidence="2" id="KW-1133">Transmembrane helix</keyword>
<sequence length="188" mass="20139">MNEEELEQLSTDEVTVTRAARSQARLMTNNNEQVSPQRPTSSGSSLLTTVLVLFLVVITAGMGFLIYVTLGNEQKYADMEKQITAIEQRLPNTGVQESADQSKVLTPTIDSSGSSNQTEASGATEPSSGLAQPNPNGTKTYIVQSGDTLSAIATINGMNIDDLRSMNELIDDTLYEGQVLNVAEAPQP</sequence>
<feature type="region of interest" description="Disordered" evidence="1">
    <location>
        <begin position="92"/>
        <end position="140"/>
    </location>
</feature>
<name>A0A940P3Y9_9ENTE</name>
<dbReference type="RefSeq" id="WP_209526743.1">
    <property type="nucleotide sequence ID" value="NZ_JAEEGA010000005.1"/>
</dbReference>
<dbReference type="Proteomes" id="UP000674938">
    <property type="component" value="Unassembled WGS sequence"/>
</dbReference>
<comment type="caution">
    <text evidence="4">The sequence shown here is derived from an EMBL/GenBank/DDBJ whole genome shotgun (WGS) entry which is preliminary data.</text>
</comment>
<proteinExistence type="predicted"/>
<gene>
    <name evidence="4" type="ORF">I6N95_08820</name>
</gene>
<keyword evidence="2" id="KW-0812">Transmembrane</keyword>
<evidence type="ECO:0000256" key="1">
    <source>
        <dbReference type="SAM" id="MobiDB-lite"/>
    </source>
</evidence>
<dbReference type="SMART" id="SM00257">
    <property type="entry name" value="LysM"/>
    <property type="match status" value="1"/>
</dbReference>
<reference evidence="4" key="1">
    <citation type="submission" date="2020-12" db="EMBL/GenBank/DDBJ databases">
        <title>Vagococcus allomyrinae sp. nov. and Enterococcus lavae sp. nov., isolated from the larvae of Allomyrina dichotoma.</title>
        <authorList>
            <person name="Lee S.D."/>
        </authorList>
    </citation>
    <scope>NUCLEOTIDE SEQUENCE</scope>
    <source>
        <strain evidence="4">BWB3-3</strain>
    </source>
</reference>
<accession>A0A940P3Y9</accession>
<dbReference type="AlphaFoldDB" id="A0A940P3Y9"/>
<feature type="transmembrane region" description="Helical" evidence="2">
    <location>
        <begin position="46"/>
        <end position="70"/>
    </location>
</feature>
<organism evidence="4 5">
    <name type="scientific">Vagococcus allomyrinae</name>
    <dbReference type="NCBI Taxonomy" id="2794353"/>
    <lineage>
        <taxon>Bacteria</taxon>
        <taxon>Bacillati</taxon>
        <taxon>Bacillota</taxon>
        <taxon>Bacilli</taxon>
        <taxon>Lactobacillales</taxon>
        <taxon>Enterococcaceae</taxon>
        <taxon>Vagococcus</taxon>
    </lineage>
</organism>
<evidence type="ECO:0000313" key="4">
    <source>
        <dbReference type="EMBL" id="MBP1041104.1"/>
    </source>
</evidence>
<protein>
    <submittedName>
        <fullName evidence="4">LysM peptidoglycan-binding domain-containing protein</fullName>
    </submittedName>
</protein>
<dbReference type="InterPro" id="IPR018392">
    <property type="entry name" value="LysM"/>
</dbReference>
<feature type="domain" description="LysM" evidence="3">
    <location>
        <begin position="139"/>
        <end position="182"/>
    </location>
</feature>
<dbReference type="InterPro" id="IPR036779">
    <property type="entry name" value="LysM_dom_sf"/>
</dbReference>
<keyword evidence="2" id="KW-0472">Membrane</keyword>